<reference evidence="1 2" key="1">
    <citation type="submission" date="2016-10" db="EMBL/GenBank/DDBJ databases">
        <authorList>
            <person name="de Groot N.N."/>
        </authorList>
    </citation>
    <scope>NUCLEOTIDE SEQUENCE [LARGE SCALE GENOMIC DNA]</scope>
    <source>
        <strain evidence="1 2">CGMCC 4.2023</strain>
    </source>
</reference>
<evidence type="ECO:0000313" key="2">
    <source>
        <dbReference type="Proteomes" id="UP000236754"/>
    </source>
</evidence>
<protein>
    <submittedName>
        <fullName evidence="1">Uncharacterized protein</fullName>
    </submittedName>
</protein>
<accession>A0A1H6A0B1</accession>
<dbReference type="RefSeq" id="WP_103885926.1">
    <property type="nucleotide sequence ID" value="NZ_FNVU01000005.1"/>
</dbReference>
<evidence type="ECO:0000313" key="1">
    <source>
        <dbReference type="EMBL" id="SEG42168.1"/>
    </source>
</evidence>
<dbReference type="EMBL" id="FNVU01000005">
    <property type="protein sequence ID" value="SEG42168.1"/>
    <property type="molecule type" value="Genomic_DNA"/>
</dbReference>
<dbReference type="AlphaFoldDB" id="A0A1H6A0B1"/>
<organism evidence="1 2">
    <name type="scientific">Actinacidiphila yanglinensis</name>
    <dbReference type="NCBI Taxonomy" id="310779"/>
    <lineage>
        <taxon>Bacteria</taxon>
        <taxon>Bacillati</taxon>
        <taxon>Actinomycetota</taxon>
        <taxon>Actinomycetes</taxon>
        <taxon>Kitasatosporales</taxon>
        <taxon>Streptomycetaceae</taxon>
        <taxon>Actinacidiphila</taxon>
    </lineage>
</organism>
<name>A0A1H6A0B1_9ACTN</name>
<dbReference type="OrthoDB" id="4253489at2"/>
<dbReference type="Proteomes" id="UP000236754">
    <property type="component" value="Unassembled WGS sequence"/>
</dbReference>
<proteinExistence type="predicted"/>
<gene>
    <name evidence="1" type="ORF">SAMN05216223_10587</name>
</gene>
<sequence>MPVRRGERFICGRRILVPEALVGTVLGLAAADEVFGYTREDMFATLVCTIEVHRGPVHYGAVLNLRGPEAGTLWALWRDGAEPSAVIEIPDCPAGREVDEPCSEFEGHPGGHSWELSDPPRIATTFPFPLRTWM</sequence>
<keyword evidence="2" id="KW-1185">Reference proteome</keyword>